<dbReference type="GO" id="GO:0016787">
    <property type="term" value="F:hydrolase activity"/>
    <property type="evidence" value="ECO:0007669"/>
    <property type="project" value="UniProtKB-KW"/>
</dbReference>
<dbReference type="Proteomes" id="UP001595952">
    <property type="component" value="Unassembled WGS sequence"/>
</dbReference>
<dbReference type="Gene3D" id="3.40.50.1000">
    <property type="entry name" value="HAD superfamily/HAD-like"/>
    <property type="match status" value="1"/>
</dbReference>
<dbReference type="SUPFAM" id="SSF56784">
    <property type="entry name" value="HAD-like"/>
    <property type="match status" value="1"/>
</dbReference>
<dbReference type="InterPro" id="IPR023214">
    <property type="entry name" value="HAD_sf"/>
</dbReference>
<dbReference type="NCBIfam" id="TIGR01509">
    <property type="entry name" value="HAD-SF-IA-v3"/>
    <property type="match status" value="1"/>
</dbReference>
<dbReference type="RefSeq" id="WP_380062460.1">
    <property type="nucleotide sequence ID" value="NZ_JBHSEI010000010.1"/>
</dbReference>
<comment type="caution">
    <text evidence="1">The sequence shown here is derived from an EMBL/GenBank/DDBJ whole genome shotgun (WGS) entry which is preliminary data.</text>
</comment>
<dbReference type="PRINTS" id="PR00413">
    <property type="entry name" value="HADHALOGNASE"/>
</dbReference>
<name>A0ABV9IC25_9DEIO</name>
<evidence type="ECO:0000313" key="1">
    <source>
        <dbReference type="EMBL" id="MFC4639473.1"/>
    </source>
</evidence>
<keyword evidence="2" id="KW-1185">Reference proteome</keyword>
<dbReference type="SFLD" id="SFLDS00003">
    <property type="entry name" value="Haloacid_Dehalogenase"/>
    <property type="match status" value="1"/>
</dbReference>
<organism evidence="1 2">
    <name type="scientific">Deinococcus hohokamensis</name>
    <dbReference type="NCBI Taxonomy" id="309883"/>
    <lineage>
        <taxon>Bacteria</taxon>
        <taxon>Thermotogati</taxon>
        <taxon>Deinococcota</taxon>
        <taxon>Deinococci</taxon>
        <taxon>Deinococcales</taxon>
        <taxon>Deinococcaceae</taxon>
        <taxon>Deinococcus</taxon>
    </lineage>
</organism>
<dbReference type="InterPro" id="IPR052550">
    <property type="entry name" value="Pyrimidine_5'-ntase_YjjG"/>
</dbReference>
<dbReference type="NCBIfam" id="TIGR01549">
    <property type="entry name" value="HAD-SF-IA-v1"/>
    <property type="match status" value="1"/>
</dbReference>
<keyword evidence="1" id="KW-0378">Hydrolase</keyword>
<dbReference type="InterPro" id="IPR036412">
    <property type="entry name" value="HAD-like_sf"/>
</dbReference>
<gene>
    <name evidence="1" type="ORF">ACFO0D_14125</name>
</gene>
<reference evidence="2" key="1">
    <citation type="journal article" date="2019" name="Int. J. Syst. Evol. Microbiol.">
        <title>The Global Catalogue of Microorganisms (GCM) 10K type strain sequencing project: providing services to taxonomists for standard genome sequencing and annotation.</title>
        <authorList>
            <consortium name="The Broad Institute Genomics Platform"/>
            <consortium name="The Broad Institute Genome Sequencing Center for Infectious Disease"/>
            <person name="Wu L."/>
            <person name="Ma J."/>
        </authorList>
    </citation>
    <scope>NUCLEOTIDE SEQUENCE [LARGE SCALE GENOMIC DNA]</scope>
    <source>
        <strain evidence="2">CCUG 55995</strain>
    </source>
</reference>
<proteinExistence type="predicted"/>
<dbReference type="SFLD" id="SFLDG01129">
    <property type="entry name" value="C1.5:_HAD__Beta-PGM__Phosphata"/>
    <property type="match status" value="1"/>
</dbReference>
<dbReference type="EC" id="3.1.3.-" evidence="1"/>
<protein>
    <submittedName>
        <fullName evidence="1">HAD family hydrolase</fullName>
        <ecNumber evidence="1">3.1.3.-</ecNumber>
    </submittedName>
</protein>
<dbReference type="PANTHER" id="PTHR47478">
    <property type="match status" value="1"/>
</dbReference>
<dbReference type="EMBL" id="JBHSEI010000010">
    <property type="protein sequence ID" value="MFC4639473.1"/>
    <property type="molecule type" value="Genomic_DNA"/>
</dbReference>
<dbReference type="InterPro" id="IPR006439">
    <property type="entry name" value="HAD-SF_hydro_IA"/>
</dbReference>
<dbReference type="Pfam" id="PF00702">
    <property type="entry name" value="Hydrolase"/>
    <property type="match status" value="1"/>
</dbReference>
<accession>A0ABV9IC25</accession>
<evidence type="ECO:0000313" key="2">
    <source>
        <dbReference type="Proteomes" id="UP001595952"/>
    </source>
</evidence>
<dbReference type="PANTHER" id="PTHR47478:SF1">
    <property type="entry name" value="PYRIMIDINE 5'-NUCLEOTIDASE YJJG"/>
    <property type="match status" value="1"/>
</dbReference>
<sequence>MTGVRRGVAAAPPHPAPEALSGIRTVLFDLDGTLHDRTATLRRWLAAHVRSFGLPPGYAGRFLAQDDFGYRPKSLVFPALIEEFGLTLTAEVLMADYERALDHAQVMPHAHEVLVALRQRGLRLGIVTNGWVEAQTVCVRHCGLSELVDDVVISRAVGLSKPDCRIFHLALERLGGAAPTSLFVGDSPRNDIQGAQEAGLRAAYLGTGHPLGSVRPDWVLNDLRDLLGLQGRQKAQDLSGQGRC</sequence>
<dbReference type="Gene3D" id="1.10.150.520">
    <property type="match status" value="1"/>
</dbReference>